<protein>
    <submittedName>
        <fullName evidence="2">Uncharacterized protein</fullName>
    </submittedName>
</protein>
<feature type="compositionally biased region" description="Basic and acidic residues" evidence="1">
    <location>
        <begin position="1"/>
        <end position="29"/>
    </location>
</feature>
<organism evidence="2 3">
    <name type="scientific">Ameca splendens</name>
    <dbReference type="NCBI Taxonomy" id="208324"/>
    <lineage>
        <taxon>Eukaryota</taxon>
        <taxon>Metazoa</taxon>
        <taxon>Chordata</taxon>
        <taxon>Craniata</taxon>
        <taxon>Vertebrata</taxon>
        <taxon>Euteleostomi</taxon>
        <taxon>Actinopterygii</taxon>
        <taxon>Neopterygii</taxon>
        <taxon>Teleostei</taxon>
        <taxon>Neoteleostei</taxon>
        <taxon>Acanthomorphata</taxon>
        <taxon>Ovalentaria</taxon>
        <taxon>Atherinomorphae</taxon>
        <taxon>Cyprinodontiformes</taxon>
        <taxon>Goodeidae</taxon>
        <taxon>Ameca</taxon>
    </lineage>
</organism>
<sequence length="99" mass="11721">MEEELPVREQTKCKSKQYTERDENEPEMHDTDEELTYHYNLRSRIPCYGFVNTQQIPTDLHQNPEQEEPLVIRQNQGSHTNLRATAEEFCPSETGNHCR</sequence>
<comment type="caution">
    <text evidence="2">The sequence shown here is derived from an EMBL/GenBank/DDBJ whole genome shotgun (WGS) entry which is preliminary data.</text>
</comment>
<reference evidence="2 3" key="1">
    <citation type="submission" date="2021-06" db="EMBL/GenBank/DDBJ databases">
        <authorList>
            <person name="Palmer J.M."/>
        </authorList>
    </citation>
    <scope>NUCLEOTIDE SEQUENCE [LARGE SCALE GENOMIC DNA]</scope>
    <source>
        <strain evidence="2 3">AS_MEX2019</strain>
        <tissue evidence="2">Muscle</tissue>
    </source>
</reference>
<dbReference type="EMBL" id="JAHRIP010029601">
    <property type="protein sequence ID" value="MEQ2291950.1"/>
    <property type="molecule type" value="Genomic_DNA"/>
</dbReference>
<feature type="region of interest" description="Disordered" evidence="1">
    <location>
        <begin position="1"/>
        <end position="32"/>
    </location>
</feature>
<proteinExistence type="predicted"/>
<keyword evidence="3" id="KW-1185">Reference proteome</keyword>
<dbReference type="Proteomes" id="UP001469553">
    <property type="component" value="Unassembled WGS sequence"/>
</dbReference>
<name>A0ABV0YER1_9TELE</name>
<evidence type="ECO:0000313" key="2">
    <source>
        <dbReference type="EMBL" id="MEQ2291950.1"/>
    </source>
</evidence>
<evidence type="ECO:0000256" key="1">
    <source>
        <dbReference type="SAM" id="MobiDB-lite"/>
    </source>
</evidence>
<accession>A0ABV0YER1</accession>
<gene>
    <name evidence="2" type="ORF">AMECASPLE_018073</name>
</gene>
<evidence type="ECO:0000313" key="3">
    <source>
        <dbReference type="Proteomes" id="UP001469553"/>
    </source>
</evidence>